<evidence type="ECO:0000313" key="12">
    <source>
        <dbReference type="EMBL" id="MCC4309891.1"/>
    </source>
</evidence>
<evidence type="ECO:0000256" key="8">
    <source>
        <dbReference type="HAMAP-Rule" id="MF_00578"/>
    </source>
</evidence>
<dbReference type="Proteomes" id="UP001108027">
    <property type="component" value="Unassembled WGS sequence"/>
</dbReference>
<dbReference type="InterPro" id="IPR014746">
    <property type="entry name" value="Gln_synth/guanido_kin_cat_dom"/>
</dbReference>
<dbReference type="PANTHER" id="PTHR38761:SF1">
    <property type="entry name" value="GLUTAMATE--CYSTEINE LIGASE"/>
    <property type="match status" value="1"/>
</dbReference>
<evidence type="ECO:0000256" key="6">
    <source>
        <dbReference type="ARBA" id="ARBA00022840"/>
    </source>
</evidence>
<gene>
    <name evidence="8 12" type="primary">gshA</name>
    <name evidence="12" type="ORF">LL252_15060</name>
</gene>
<dbReference type="GO" id="GO:0004357">
    <property type="term" value="F:glutamate-cysteine ligase activity"/>
    <property type="evidence" value="ECO:0007669"/>
    <property type="project" value="UniProtKB-UniRule"/>
</dbReference>
<comment type="caution">
    <text evidence="12">The sequence shown here is derived from an EMBL/GenBank/DDBJ whole genome shotgun (WGS) entry which is preliminary data.</text>
</comment>
<keyword evidence="10" id="KW-1133">Transmembrane helix</keyword>
<dbReference type="GO" id="GO:0005829">
    <property type="term" value="C:cytosol"/>
    <property type="evidence" value="ECO:0007669"/>
    <property type="project" value="TreeGrafter"/>
</dbReference>
<dbReference type="EC" id="6.3.2.2" evidence="8"/>
<keyword evidence="4 8" id="KW-0317">Glutathione biosynthesis</keyword>
<keyword evidence="10" id="KW-0472">Membrane</keyword>
<evidence type="ECO:0000256" key="3">
    <source>
        <dbReference type="ARBA" id="ARBA00022598"/>
    </source>
</evidence>
<dbReference type="HAMAP" id="MF_00578">
    <property type="entry name" value="Glu_cys_ligase"/>
    <property type="match status" value="1"/>
</dbReference>
<dbReference type="GO" id="GO:0005524">
    <property type="term" value="F:ATP binding"/>
    <property type="evidence" value="ECO:0007669"/>
    <property type="project" value="UniProtKB-KW"/>
</dbReference>
<evidence type="ECO:0000256" key="5">
    <source>
        <dbReference type="ARBA" id="ARBA00022741"/>
    </source>
</evidence>
<keyword evidence="10" id="KW-0812">Transmembrane</keyword>
<dbReference type="SUPFAM" id="SSF55931">
    <property type="entry name" value="Glutamine synthetase/guanido kinase"/>
    <property type="match status" value="1"/>
</dbReference>
<evidence type="ECO:0000313" key="13">
    <source>
        <dbReference type="Proteomes" id="UP001108027"/>
    </source>
</evidence>
<comment type="catalytic activity">
    <reaction evidence="7 8 9">
        <text>L-cysteine + L-glutamate + ATP = gamma-L-glutamyl-L-cysteine + ADP + phosphate + H(+)</text>
        <dbReference type="Rhea" id="RHEA:13285"/>
        <dbReference type="ChEBI" id="CHEBI:15378"/>
        <dbReference type="ChEBI" id="CHEBI:29985"/>
        <dbReference type="ChEBI" id="CHEBI:30616"/>
        <dbReference type="ChEBI" id="CHEBI:35235"/>
        <dbReference type="ChEBI" id="CHEBI:43474"/>
        <dbReference type="ChEBI" id="CHEBI:58173"/>
        <dbReference type="ChEBI" id="CHEBI:456216"/>
        <dbReference type="EC" id="6.3.2.2"/>
    </reaction>
</comment>
<name>A0A9Q3UMB3_9GAMM</name>
<dbReference type="InterPro" id="IPR006334">
    <property type="entry name" value="Glut_cys_ligase"/>
</dbReference>
<dbReference type="AlphaFoldDB" id="A0A9Q3UMB3"/>
<evidence type="ECO:0000256" key="9">
    <source>
        <dbReference type="RuleBase" id="RU004391"/>
    </source>
</evidence>
<proteinExistence type="inferred from homology"/>
<evidence type="ECO:0000256" key="4">
    <source>
        <dbReference type="ARBA" id="ARBA00022684"/>
    </source>
</evidence>
<evidence type="ECO:0000256" key="10">
    <source>
        <dbReference type="SAM" id="Phobius"/>
    </source>
</evidence>
<feature type="transmembrane region" description="Helical" evidence="10">
    <location>
        <begin position="193"/>
        <end position="213"/>
    </location>
</feature>
<reference evidence="12" key="1">
    <citation type="submission" date="2021-10" db="EMBL/GenBank/DDBJ databases">
        <title>The diversity and Nitrogen Metabolism of Culturable Nitrate-Utilizing Bacteria Within the Oxygen Minimum Zone of the Changjiang (Yangtze River)Estuary.</title>
        <authorList>
            <person name="Zhang D."/>
            <person name="Zheng J."/>
            <person name="Liu S."/>
            <person name="He W."/>
        </authorList>
    </citation>
    <scope>NUCLEOTIDE SEQUENCE</scope>
    <source>
        <strain evidence="12">FXH-223</strain>
    </source>
</reference>
<evidence type="ECO:0000259" key="11">
    <source>
        <dbReference type="Pfam" id="PF04262"/>
    </source>
</evidence>
<dbReference type="RefSeq" id="WP_228234600.1">
    <property type="nucleotide sequence ID" value="NZ_JAJGNA010000024.1"/>
</dbReference>
<keyword evidence="3 8" id="KW-0436">Ligase</keyword>
<dbReference type="EMBL" id="JAJGNA010000024">
    <property type="protein sequence ID" value="MCC4309891.1"/>
    <property type="molecule type" value="Genomic_DNA"/>
</dbReference>
<organism evidence="12 13">
    <name type="scientific">Alloalcanivorax marinus</name>
    <dbReference type="NCBI Taxonomy" id="1177169"/>
    <lineage>
        <taxon>Bacteria</taxon>
        <taxon>Pseudomonadati</taxon>
        <taxon>Pseudomonadota</taxon>
        <taxon>Gammaproteobacteria</taxon>
        <taxon>Oceanospirillales</taxon>
        <taxon>Alcanivoracaceae</taxon>
        <taxon>Alloalcanivorax</taxon>
    </lineage>
</organism>
<dbReference type="PANTHER" id="PTHR38761">
    <property type="entry name" value="GLUTAMATE--CYSTEINE LIGASE"/>
    <property type="match status" value="1"/>
</dbReference>
<evidence type="ECO:0000256" key="2">
    <source>
        <dbReference type="ARBA" id="ARBA00008772"/>
    </source>
</evidence>
<comment type="pathway">
    <text evidence="1 8 9">Sulfur metabolism; glutathione biosynthesis; glutathione from L-cysteine and L-glutamate: step 1/2.</text>
</comment>
<dbReference type="InterPro" id="IPR007370">
    <property type="entry name" value="Glu_cys_ligase"/>
</dbReference>
<comment type="similarity">
    <text evidence="2 8">Belongs to the glutamate--cysteine ligase type 1 family. Type 1 subfamily.</text>
</comment>
<dbReference type="GO" id="GO:0006750">
    <property type="term" value="P:glutathione biosynthetic process"/>
    <property type="evidence" value="ECO:0007669"/>
    <property type="project" value="UniProtKB-UniRule"/>
</dbReference>
<dbReference type="Gene3D" id="3.30.590.20">
    <property type="match status" value="1"/>
</dbReference>
<keyword evidence="5 8" id="KW-0547">Nucleotide-binding</keyword>
<evidence type="ECO:0000256" key="1">
    <source>
        <dbReference type="ARBA" id="ARBA00005006"/>
    </source>
</evidence>
<protein>
    <recommendedName>
        <fullName evidence="8">Glutamate--cysteine ligase</fullName>
        <ecNumber evidence="8">6.3.2.2</ecNumber>
    </recommendedName>
    <alternativeName>
        <fullName evidence="8">Gamma-ECS</fullName>
        <shortName evidence="8">GCS</shortName>
    </alternativeName>
    <alternativeName>
        <fullName evidence="8">Gamma-glutamylcysteine synthetase</fullName>
    </alternativeName>
</protein>
<dbReference type="Pfam" id="PF04262">
    <property type="entry name" value="Glu_cys_ligase"/>
    <property type="match status" value="1"/>
</dbReference>
<dbReference type="GO" id="GO:0046872">
    <property type="term" value="F:metal ion binding"/>
    <property type="evidence" value="ECO:0007669"/>
    <property type="project" value="TreeGrafter"/>
</dbReference>
<accession>A0A9Q3UMB3</accession>
<keyword evidence="13" id="KW-1185">Reference proteome</keyword>
<keyword evidence="6 8" id="KW-0067">ATP-binding</keyword>
<sequence length="522" mass="60183">MTDMLSQRIQALLDSDAAATLADIHRGIEKESLRINERGTLARTPHPTELGSALTHPYITTDYSEALLEFITPPSTCLRRPIEFLDQLHRYTYRHIGDELLWVNSMPCMIGTDDDVPVAEYGRSNVGRMKHIYRIGLGHRYGRKMQTIAGIHYNFSFPEAFWRIHQELEGETGRLQDYISQRYFDLTRNFQRYSWLLVYLFGASPALCATFLAGRDHHLLERFDHSLYSPKATSLRMSDLGYQNNAQSSLAISYNNLQEYVDTLTHAIKTPEPAYEKLGVRDAEGNYLQLNANILQIENEYYSSIRPKRTINPGERPTLALQRRGVEYIEIRALDLNPFEPVGINQQEIRFLDLFATYCLLRESPQLESDDFNASKENLRRVVYQGRDTSVELNNWGKAVSLRQWGLEKLDQMIPIAELFDRTHGGDNYARALEHQREKIRTPDATPSGRILDRLESRNQGFFAFALEQALAHRDHFLARPLESDVERELRQAARDSLAEQAAAEAQAEPPFEDYLRDYFQG</sequence>
<dbReference type="NCBIfam" id="TIGR01434">
    <property type="entry name" value="glu_cys_ligase"/>
    <property type="match status" value="1"/>
</dbReference>
<feature type="domain" description="Glutamate--cysteine ligase" evidence="11">
    <location>
        <begin position="10"/>
        <end position="382"/>
    </location>
</feature>
<evidence type="ECO:0000256" key="7">
    <source>
        <dbReference type="ARBA" id="ARBA00048819"/>
    </source>
</evidence>